<name>A0AAV6EIE4_CAMHY</name>
<proteinExistence type="predicted"/>
<evidence type="ECO:0000313" key="3">
    <source>
        <dbReference type="Proteomes" id="UP000423641"/>
    </source>
</evidence>
<dbReference type="Proteomes" id="UP000423641">
    <property type="component" value="Unassembled WGS sequence"/>
</dbReference>
<dbReference type="GeneID" id="56509701"/>
<feature type="domain" description="CobQ/CobB/MinD/ParA nucleotide binding" evidence="1">
    <location>
        <begin position="3"/>
        <end position="46"/>
    </location>
</feature>
<protein>
    <submittedName>
        <fullName evidence="2">ParA family protein</fullName>
    </submittedName>
</protein>
<evidence type="ECO:0000313" key="2">
    <source>
        <dbReference type="EMBL" id="KAB0613201.1"/>
    </source>
</evidence>
<dbReference type="RefSeq" id="WP_111947944.1">
    <property type="nucleotide sequence ID" value="NZ_CP053828.1"/>
</dbReference>
<dbReference type="AlphaFoldDB" id="A0AAV6EIE4"/>
<dbReference type="Gene3D" id="3.40.50.300">
    <property type="entry name" value="P-loop containing nucleotide triphosphate hydrolases"/>
    <property type="match status" value="1"/>
</dbReference>
<comment type="caution">
    <text evidence="2">The sequence shown here is derived from an EMBL/GenBank/DDBJ whole genome shotgun (WGS) entry which is preliminary data.</text>
</comment>
<sequence>MKKGSSGKSTLAINLAIYQSIINKRDITIIDTDPQKSIATFQFIRNEENLPRAFKYIYKQGEDLLCFIQ</sequence>
<dbReference type="SUPFAM" id="SSF52540">
    <property type="entry name" value="P-loop containing nucleoside triphosphate hydrolases"/>
    <property type="match status" value="1"/>
</dbReference>
<organism evidence="2 3">
    <name type="scientific">Campylobacter hyointestinalis subsp. lawsonii</name>
    <dbReference type="NCBI Taxonomy" id="91353"/>
    <lineage>
        <taxon>Bacteria</taxon>
        <taxon>Pseudomonadati</taxon>
        <taxon>Campylobacterota</taxon>
        <taxon>Epsilonproteobacteria</taxon>
        <taxon>Campylobacterales</taxon>
        <taxon>Campylobacteraceae</taxon>
        <taxon>Campylobacter</taxon>
    </lineage>
</organism>
<evidence type="ECO:0000259" key="1">
    <source>
        <dbReference type="Pfam" id="PF01656"/>
    </source>
</evidence>
<dbReference type="Pfam" id="PF01656">
    <property type="entry name" value="CbiA"/>
    <property type="match status" value="1"/>
</dbReference>
<accession>A0AAV6EIE4</accession>
<dbReference type="InterPro" id="IPR002586">
    <property type="entry name" value="CobQ/CobB/MinD/ParA_Nub-bd_dom"/>
</dbReference>
<reference evidence="2 3" key="1">
    <citation type="submission" date="2019-09" db="EMBL/GenBank/DDBJ databases">
        <title>Draft genome sequences of 48 bacterial type strains from the CCUG.</title>
        <authorList>
            <person name="Tunovic T."/>
            <person name="Pineiro-Iglesias B."/>
            <person name="Unosson C."/>
            <person name="Inganas E."/>
            <person name="Ohlen M."/>
            <person name="Cardew S."/>
            <person name="Jensie-Markopoulos S."/>
            <person name="Salva-Serra F."/>
            <person name="Jaen-Luchoro D."/>
            <person name="Karlsson R."/>
            <person name="Svensson-Stadler L."/>
            <person name="Chun J."/>
            <person name="Moore E."/>
        </authorList>
    </citation>
    <scope>NUCLEOTIDE SEQUENCE [LARGE SCALE GENOMIC DNA]</scope>
    <source>
        <strain evidence="2 3">CCUG 34538</strain>
    </source>
</reference>
<dbReference type="EMBL" id="VZON01000003">
    <property type="protein sequence ID" value="KAB0613201.1"/>
    <property type="molecule type" value="Genomic_DNA"/>
</dbReference>
<gene>
    <name evidence="2" type="ORF">F7P66_04290</name>
</gene>
<dbReference type="InterPro" id="IPR027417">
    <property type="entry name" value="P-loop_NTPase"/>
</dbReference>